<dbReference type="PANTHER" id="PTHR43736">
    <property type="entry name" value="ADP-RIBOSE PYROPHOSPHATASE"/>
    <property type="match status" value="1"/>
</dbReference>
<dbReference type="HOGENOM" id="CLU_101758_1_0_11"/>
<accession>N0E1A0</accession>
<dbReference type="Gene3D" id="3.90.79.10">
    <property type="entry name" value="Nucleoside Triphosphate Pyrophosphohydrolase"/>
    <property type="match status" value="1"/>
</dbReference>
<evidence type="ECO:0000313" key="3">
    <source>
        <dbReference type="EMBL" id="CCH69530.1"/>
    </source>
</evidence>
<dbReference type="Pfam" id="PF00293">
    <property type="entry name" value="NUDIX"/>
    <property type="match status" value="1"/>
</dbReference>
<comment type="caution">
    <text evidence="3">The sequence shown here is derived from an EMBL/GenBank/DDBJ whole genome shotgun (WGS) entry which is preliminary data.</text>
</comment>
<name>N0E1A0_9MICO</name>
<evidence type="ECO:0000256" key="1">
    <source>
        <dbReference type="ARBA" id="ARBA00005582"/>
    </source>
</evidence>
<comment type="similarity">
    <text evidence="1">Belongs to the Nudix hydrolase family.</text>
</comment>
<dbReference type="AlphaFoldDB" id="N0E1A0"/>
<feature type="domain" description="Nudix hydrolase" evidence="2">
    <location>
        <begin position="58"/>
        <end position="193"/>
    </location>
</feature>
<dbReference type="SUPFAM" id="SSF55811">
    <property type="entry name" value="Nudix"/>
    <property type="match status" value="1"/>
</dbReference>
<dbReference type="RefSeq" id="WP_010849457.1">
    <property type="nucleotide sequence ID" value="NZ_HF570956.1"/>
</dbReference>
<dbReference type="STRING" id="1193181.BN10_190006"/>
<organism evidence="3 4">
    <name type="scientific">Phycicoccus elongatus Lp2</name>
    <dbReference type="NCBI Taxonomy" id="1193181"/>
    <lineage>
        <taxon>Bacteria</taxon>
        <taxon>Bacillati</taxon>
        <taxon>Actinomycetota</taxon>
        <taxon>Actinomycetes</taxon>
        <taxon>Micrococcales</taxon>
        <taxon>Intrasporangiaceae</taxon>
        <taxon>Phycicoccus</taxon>
    </lineage>
</organism>
<sequence>MSDAAPAVPAVTHAHLRRDAVAALTAYRPSDGSQQRLRDDYLAHLAIHPDGVAKAGPPIHLTASCLVVEQSARHVLLTLHRRAGRWFQFGGHLEASDASLWAAAAREGREESGITALTPARTIVELNRHTLEGNFGRCREHLDVRYLAVVPDGTPPVCSEESEQVAWWPVDALPEGPHGDVADLVRVALRTLAALRV</sequence>
<dbReference type="eggNOG" id="COG0494">
    <property type="taxonomic scope" value="Bacteria"/>
</dbReference>
<dbReference type="OrthoDB" id="129709at2"/>
<gene>
    <name evidence="3" type="ORF">BN10_190006</name>
</gene>
<dbReference type="InterPro" id="IPR000086">
    <property type="entry name" value="NUDIX_hydrolase_dom"/>
</dbReference>
<evidence type="ECO:0000313" key="4">
    <source>
        <dbReference type="Proteomes" id="UP000013167"/>
    </source>
</evidence>
<proteinExistence type="inferred from homology"/>
<keyword evidence="4" id="KW-1185">Reference proteome</keyword>
<dbReference type="CDD" id="cd03674">
    <property type="entry name" value="NUDIX_Hydrolase"/>
    <property type="match status" value="1"/>
</dbReference>
<evidence type="ECO:0000259" key="2">
    <source>
        <dbReference type="PROSITE" id="PS51462"/>
    </source>
</evidence>
<dbReference type="PROSITE" id="PS51462">
    <property type="entry name" value="NUDIX"/>
    <property type="match status" value="1"/>
</dbReference>
<reference evidence="3 4" key="1">
    <citation type="journal article" date="2013" name="ISME J.">
        <title>A metabolic model for members of the genus Tetrasphaera involved in enhanced biological phosphorus removal.</title>
        <authorList>
            <person name="Kristiansen R."/>
            <person name="Nguyen H.T.T."/>
            <person name="Saunders A.M."/>
            <person name="Nielsen J.L."/>
            <person name="Wimmer R."/>
            <person name="Le V.Q."/>
            <person name="McIlroy S.J."/>
            <person name="Petrovski S."/>
            <person name="Seviour R.J."/>
            <person name="Calteau A."/>
            <person name="Nielsen K.L."/>
            <person name="Nielsen P.H."/>
        </authorList>
    </citation>
    <scope>NUCLEOTIDE SEQUENCE [LARGE SCALE GENOMIC DNA]</scope>
    <source>
        <strain evidence="3 4">Lp2</strain>
    </source>
</reference>
<dbReference type="InterPro" id="IPR015797">
    <property type="entry name" value="NUDIX_hydrolase-like_dom_sf"/>
</dbReference>
<dbReference type="Proteomes" id="UP000013167">
    <property type="component" value="Unassembled WGS sequence"/>
</dbReference>
<dbReference type="PANTHER" id="PTHR43736:SF1">
    <property type="entry name" value="DIHYDRONEOPTERIN TRIPHOSPHATE DIPHOSPHATASE"/>
    <property type="match status" value="1"/>
</dbReference>
<dbReference type="EMBL" id="CAIZ01000085">
    <property type="protein sequence ID" value="CCH69530.1"/>
    <property type="molecule type" value="Genomic_DNA"/>
</dbReference>
<protein>
    <recommendedName>
        <fullName evidence="2">Nudix hydrolase domain-containing protein</fullName>
    </recommendedName>
</protein>